<dbReference type="Pfam" id="PF01582">
    <property type="entry name" value="TIR"/>
    <property type="match status" value="1"/>
</dbReference>
<keyword evidence="14" id="KW-1015">Disulfide bond</keyword>
<keyword evidence="13 19" id="KW-0472">Membrane</keyword>
<gene>
    <name evidence="22" type="ORF">A306_00003031</name>
</gene>
<dbReference type="InterPro" id="IPR003599">
    <property type="entry name" value="Ig_sub"/>
</dbReference>
<dbReference type="Gene3D" id="3.40.50.10140">
    <property type="entry name" value="Toll/interleukin-1 receptor homology (TIR) domain"/>
    <property type="match status" value="1"/>
</dbReference>
<dbReference type="InParanoid" id="A0A2I0MS61"/>
<keyword evidence="6" id="KW-0964">Secreted</keyword>
<comment type="subcellular location">
    <subcellularLocation>
        <location evidence="1">Cell membrane</location>
    </subcellularLocation>
    <subcellularLocation>
        <location evidence="2">Membrane</location>
        <topology evidence="2">Single-pass type I membrane protein</topology>
    </subcellularLocation>
    <subcellularLocation>
        <location evidence="3">Secreted</location>
    </subcellularLocation>
</comment>
<dbReference type="InterPro" id="IPR004076">
    <property type="entry name" value="IL-1_rcpt_I-typ"/>
</dbReference>
<evidence type="ECO:0000256" key="9">
    <source>
        <dbReference type="ARBA" id="ARBA00022737"/>
    </source>
</evidence>
<dbReference type="Gene3D" id="2.60.40.10">
    <property type="entry name" value="Immunoglobulins"/>
    <property type="match status" value="3"/>
</dbReference>
<reference evidence="22 23" key="1">
    <citation type="journal article" date="2013" name="Science">
        <title>Genomic diversity and evolution of the head crest in the rock pigeon.</title>
        <authorList>
            <person name="Shapiro M.D."/>
            <person name="Kronenberg Z."/>
            <person name="Li C."/>
            <person name="Domyan E.T."/>
            <person name="Pan H."/>
            <person name="Campbell M."/>
            <person name="Tan H."/>
            <person name="Huff C.D."/>
            <person name="Hu H."/>
            <person name="Vickrey A.I."/>
            <person name="Nielsen S.C."/>
            <person name="Stringham S.A."/>
            <person name="Hu H."/>
            <person name="Willerslev E."/>
            <person name="Gilbert M.T."/>
            <person name="Yandell M."/>
            <person name="Zhang G."/>
            <person name="Wang J."/>
        </authorList>
    </citation>
    <scope>NUCLEOTIDE SEQUENCE [LARGE SCALE GENOMIC DNA]</scope>
    <source>
        <tissue evidence="22">Blood</tissue>
    </source>
</reference>
<name>A0A2I0MS61_COLLI</name>
<keyword evidence="11 19" id="KW-1133">Transmembrane helix</keyword>
<feature type="domain" description="Ig-like" evidence="21">
    <location>
        <begin position="247"/>
        <end position="344"/>
    </location>
</feature>
<dbReference type="EMBL" id="AKCR02000003">
    <property type="protein sequence ID" value="PKK32524.1"/>
    <property type="molecule type" value="Genomic_DNA"/>
</dbReference>
<evidence type="ECO:0000256" key="10">
    <source>
        <dbReference type="ARBA" id="ARBA00022801"/>
    </source>
</evidence>
<dbReference type="PRINTS" id="PR01537">
    <property type="entry name" value="INTRLKN1R1F"/>
</dbReference>
<dbReference type="Proteomes" id="UP000053872">
    <property type="component" value="Unassembled WGS sequence"/>
</dbReference>
<proteinExistence type="inferred from homology"/>
<dbReference type="PANTHER" id="PTHR11890:SF26">
    <property type="entry name" value="INTERLEUKIN-1 RECEPTOR TYPE 1"/>
    <property type="match status" value="1"/>
</dbReference>
<evidence type="ECO:0000259" key="20">
    <source>
        <dbReference type="PROSITE" id="PS50104"/>
    </source>
</evidence>
<dbReference type="PANTHER" id="PTHR11890">
    <property type="entry name" value="INTERLEUKIN-1 RECEPTOR FAMILY MEMBER"/>
    <property type="match status" value="1"/>
</dbReference>
<protein>
    <submittedName>
        <fullName evidence="22">Interleukin-1 receptor type 1</fullName>
    </submittedName>
</protein>
<dbReference type="FunFam" id="2.60.40.10:FF:001302">
    <property type="entry name" value="Interleukin 1 receptor like 2"/>
    <property type="match status" value="1"/>
</dbReference>
<dbReference type="InterPro" id="IPR013783">
    <property type="entry name" value="Ig-like_fold"/>
</dbReference>
<dbReference type="GO" id="GO:0005576">
    <property type="term" value="C:extracellular region"/>
    <property type="evidence" value="ECO:0007669"/>
    <property type="project" value="UniProtKB-SubCell"/>
</dbReference>
<keyword evidence="23" id="KW-1185">Reference proteome</keyword>
<evidence type="ECO:0000256" key="5">
    <source>
        <dbReference type="ARBA" id="ARBA00022475"/>
    </source>
</evidence>
<dbReference type="SMART" id="SM00409">
    <property type="entry name" value="IG"/>
    <property type="match status" value="3"/>
</dbReference>
<evidence type="ECO:0000256" key="14">
    <source>
        <dbReference type="ARBA" id="ARBA00023157"/>
    </source>
</evidence>
<evidence type="ECO:0000256" key="7">
    <source>
        <dbReference type="ARBA" id="ARBA00022692"/>
    </source>
</evidence>
<dbReference type="STRING" id="8932.A0A2I0MS61"/>
<dbReference type="SUPFAM" id="SSF52200">
    <property type="entry name" value="Toll/Interleukin receptor TIR domain"/>
    <property type="match status" value="1"/>
</dbReference>
<dbReference type="GO" id="GO:0016787">
    <property type="term" value="F:hydrolase activity"/>
    <property type="evidence" value="ECO:0007669"/>
    <property type="project" value="UniProtKB-KW"/>
</dbReference>
<dbReference type="SUPFAM" id="SSF48726">
    <property type="entry name" value="Immunoglobulin"/>
    <property type="match status" value="3"/>
</dbReference>
<dbReference type="InterPro" id="IPR004074">
    <property type="entry name" value="IL-1_rcpt_I/II-typ"/>
</dbReference>
<keyword evidence="10" id="KW-0378">Hydrolase</keyword>
<dbReference type="FunFam" id="2.60.40.10:FF:000284">
    <property type="entry name" value="interleukin-1 receptor accessory protein-like 1"/>
    <property type="match status" value="1"/>
</dbReference>
<dbReference type="GO" id="GO:0006954">
    <property type="term" value="P:inflammatory response"/>
    <property type="evidence" value="ECO:0007669"/>
    <property type="project" value="UniProtKB-KW"/>
</dbReference>
<evidence type="ECO:0000256" key="18">
    <source>
        <dbReference type="ARBA" id="ARBA00023319"/>
    </source>
</evidence>
<dbReference type="GO" id="GO:0004909">
    <property type="term" value="F:interleukin-1, type I, activating receptor activity"/>
    <property type="evidence" value="ECO:0007669"/>
    <property type="project" value="InterPro"/>
</dbReference>
<evidence type="ECO:0000256" key="2">
    <source>
        <dbReference type="ARBA" id="ARBA00004479"/>
    </source>
</evidence>
<comment type="caution">
    <text evidence="22">The sequence shown here is derived from an EMBL/GenBank/DDBJ whole genome shotgun (WGS) entry which is preliminary data.</text>
</comment>
<dbReference type="FunFam" id="2.60.40.10:FF:000188">
    <property type="entry name" value="Interleukin-1 receptor accessory protein-like 1"/>
    <property type="match status" value="1"/>
</dbReference>
<feature type="transmembrane region" description="Helical" evidence="19">
    <location>
        <begin position="358"/>
        <end position="380"/>
    </location>
</feature>
<evidence type="ECO:0000256" key="16">
    <source>
        <dbReference type="ARBA" id="ARBA00023180"/>
    </source>
</evidence>
<evidence type="ECO:0000313" key="23">
    <source>
        <dbReference type="Proteomes" id="UP000053872"/>
    </source>
</evidence>
<evidence type="ECO:0000259" key="21">
    <source>
        <dbReference type="PROSITE" id="PS50835"/>
    </source>
</evidence>
<sequence length="583" mass="66441">MAAKREKCSCLSWWNVGNLTAKTLFTCNITTAFLSLIIAAKCDAYDVMLRESLVLDGQPLAIKCSLEKSLKSGDYNLTWYKVGNQTAVPRDKLSRIHQQKNFIWFLPAVLEDSGDYECVINCRNSTSHRKMRTKVTVFERTDGLCLSEKFAVEEVVFTVSSAKVVCPHLDYFKNENNIQPVRWYKDCQLLEGKRFAFSNSDLIICNVSLHDQGNYTCETTYISNGKHYNISRDVRLTVEVSPPKKPPEISYPRNNSIEVELGSQVTVDCNTTGADGYEVYWTGNGVYIDVFYVSRIFASPYEEKTSHDGRPVHSVKLIISEVNSEDYEQPFVCQASNAFGQAASYIILKHRVPDIRRWLAGGLVSLLILAFITLIIYKIFKIDLVLWYRNSVCAFASKEDGKVYDAYVLYPKSNGGRSFYHLETFVSTILPDVLEQQCGYNLFILGRDDLLGEAVISVADETLKQSRRLMIILGSETSSSCLSEDTSEQHLAMYNALIRDGIQVILIELDEIQDYTSMPESIRYIKQKHGAIQWEGDFSEKSRSANTRFWKNVRYQMPSRKKVSYSEMYLLPLSLNNFTAKRS</sequence>
<feature type="domain" description="Ig-like" evidence="21">
    <location>
        <begin position="43"/>
        <end position="136"/>
    </location>
</feature>
<dbReference type="FunFam" id="3.40.50.10140:FF:000002">
    <property type="entry name" value="Interleukin 1 receptor accessory protein"/>
    <property type="match status" value="1"/>
</dbReference>
<evidence type="ECO:0000256" key="19">
    <source>
        <dbReference type="SAM" id="Phobius"/>
    </source>
</evidence>
<dbReference type="InterPro" id="IPR015621">
    <property type="entry name" value="IL-1_rcpt_fam"/>
</dbReference>
<evidence type="ECO:0000256" key="3">
    <source>
        <dbReference type="ARBA" id="ARBA00004613"/>
    </source>
</evidence>
<keyword evidence="17" id="KW-0395">Inflammatory response</keyword>
<evidence type="ECO:0000256" key="17">
    <source>
        <dbReference type="ARBA" id="ARBA00023198"/>
    </source>
</evidence>
<dbReference type="InterPro" id="IPR036179">
    <property type="entry name" value="Ig-like_dom_sf"/>
</dbReference>
<keyword evidence="12" id="KW-0520">NAD</keyword>
<organism evidence="22 23">
    <name type="scientific">Columba livia</name>
    <name type="common">Rock dove</name>
    <dbReference type="NCBI Taxonomy" id="8932"/>
    <lineage>
        <taxon>Eukaryota</taxon>
        <taxon>Metazoa</taxon>
        <taxon>Chordata</taxon>
        <taxon>Craniata</taxon>
        <taxon>Vertebrata</taxon>
        <taxon>Euteleostomi</taxon>
        <taxon>Archelosauria</taxon>
        <taxon>Archosauria</taxon>
        <taxon>Dinosauria</taxon>
        <taxon>Saurischia</taxon>
        <taxon>Theropoda</taxon>
        <taxon>Coelurosauria</taxon>
        <taxon>Aves</taxon>
        <taxon>Neognathae</taxon>
        <taxon>Neoaves</taxon>
        <taxon>Columbimorphae</taxon>
        <taxon>Columbiformes</taxon>
        <taxon>Columbidae</taxon>
        <taxon>Columba</taxon>
    </lineage>
</organism>
<keyword evidence="16" id="KW-0325">Glycoprotein</keyword>
<dbReference type="InterPro" id="IPR007110">
    <property type="entry name" value="Ig-like_dom"/>
</dbReference>
<evidence type="ECO:0000256" key="1">
    <source>
        <dbReference type="ARBA" id="ARBA00004236"/>
    </source>
</evidence>
<evidence type="ECO:0000256" key="15">
    <source>
        <dbReference type="ARBA" id="ARBA00023170"/>
    </source>
</evidence>
<evidence type="ECO:0000256" key="11">
    <source>
        <dbReference type="ARBA" id="ARBA00022989"/>
    </source>
</evidence>
<dbReference type="PROSITE" id="PS50104">
    <property type="entry name" value="TIR"/>
    <property type="match status" value="1"/>
</dbReference>
<accession>A0A2I0MS61</accession>
<comment type="similarity">
    <text evidence="4">Belongs to the interleukin-1 receptor family.</text>
</comment>
<feature type="domain" description="TIR" evidence="20">
    <location>
        <begin position="402"/>
        <end position="557"/>
    </location>
</feature>
<feature type="domain" description="Ig-like" evidence="21">
    <location>
        <begin position="160"/>
        <end position="237"/>
    </location>
</feature>
<keyword evidence="7 19" id="KW-0812">Transmembrane</keyword>
<dbReference type="GO" id="GO:0050727">
    <property type="term" value="P:regulation of inflammatory response"/>
    <property type="evidence" value="ECO:0007669"/>
    <property type="project" value="TreeGrafter"/>
</dbReference>
<evidence type="ECO:0000256" key="12">
    <source>
        <dbReference type="ARBA" id="ARBA00023027"/>
    </source>
</evidence>
<dbReference type="PROSITE" id="PS50835">
    <property type="entry name" value="IG_LIKE"/>
    <property type="match status" value="3"/>
</dbReference>
<keyword evidence="5" id="KW-1003">Cell membrane</keyword>
<dbReference type="Pfam" id="PF13895">
    <property type="entry name" value="Ig_2"/>
    <property type="match status" value="1"/>
</dbReference>
<dbReference type="SMART" id="SM00255">
    <property type="entry name" value="TIR"/>
    <property type="match status" value="1"/>
</dbReference>
<evidence type="ECO:0000256" key="6">
    <source>
        <dbReference type="ARBA" id="ARBA00022525"/>
    </source>
</evidence>
<dbReference type="InterPro" id="IPR035897">
    <property type="entry name" value="Toll_tir_struct_dom_sf"/>
</dbReference>
<dbReference type="GO" id="GO:0005886">
    <property type="term" value="C:plasma membrane"/>
    <property type="evidence" value="ECO:0007669"/>
    <property type="project" value="UniProtKB-SubCell"/>
</dbReference>
<keyword evidence="18" id="KW-0393">Immunoglobulin domain</keyword>
<dbReference type="AlphaFoldDB" id="A0A2I0MS61"/>
<dbReference type="InterPro" id="IPR000157">
    <property type="entry name" value="TIR_dom"/>
</dbReference>
<dbReference type="Pfam" id="PF13927">
    <property type="entry name" value="Ig_3"/>
    <property type="match status" value="1"/>
</dbReference>
<keyword evidence="9" id="KW-0677">Repeat</keyword>
<dbReference type="PRINTS" id="PR01538">
    <property type="entry name" value="INTRLEUKN1R1"/>
</dbReference>
<evidence type="ECO:0000256" key="8">
    <source>
        <dbReference type="ARBA" id="ARBA00022729"/>
    </source>
</evidence>
<evidence type="ECO:0000256" key="13">
    <source>
        <dbReference type="ARBA" id="ARBA00023136"/>
    </source>
</evidence>
<evidence type="ECO:0000313" key="22">
    <source>
        <dbReference type="EMBL" id="PKK32524.1"/>
    </source>
</evidence>
<keyword evidence="8" id="KW-0732">Signal</keyword>
<evidence type="ECO:0000256" key="4">
    <source>
        <dbReference type="ARBA" id="ARBA00009752"/>
    </source>
</evidence>
<keyword evidence="15 22" id="KW-0675">Receptor</keyword>
<dbReference type="PRINTS" id="PR01536">
    <property type="entry name" value="INTRLKN1R12F"/>
</dbReference>